<sequence length="273" mass="30684">MSTILFSISKLATLVLFPLPLVLLLLLFAGAKLKKWKEKFSVWAPVLILWLLSTSNISQKLIQSLEIYYPPLPLEQVPQADVILVLGGMVSTLSIHNEPVDLSNSAERLTETVRLYRAKKAPKILFSGGSGNLLYQTVPESEPAGRFLKQMGIPDSSLILESKSRNTAENKNFAVELLKKHGWSSVILVTSSFHMKRSVEIFQEKGITIIPFPTDFRTQKSVLTLDNFFPSTGCLENSTISIKEWIGILVHKIRTTISIQEWVEILIHKIRNS</sequence>
<dbReference type="Pfam" id="PF02698">
    <property type="entry name" value="DUF218"/>
    <property type="match status" value="1"/>
</dbReference>
<feature type="transmembrane region" description="Helical" evidence="1">
    <location>
        <begin position="40"/>
        <end position="58"/>
    </location>
</feature>
<dbReference type="GeneID" id="61172760"/>
<organism evidence="3">
    <name type="scientific">Leptospira borgpetersenii serovar Ballum</name>
    <dbReference type="NCBI Taxonomy" id="280505"/>
    <lineage>
        <taxon>Bacteria</taxon>
        <taxon>Pseudomonadati</taxon>
        <taxon>Spirochaetota</taxon>
        <taxon>Spirochaetia</taxon>
        <taxon>Leptospirales</taxon>
        <taxon>Leptospiraceae</taxon>
        <taxon>Leptospira</taxon>
    </lineage>
</organism>
<dbReference type="GO" id="GO:0000270">
    <property type="term" value="P:peptidoglycan metabolic process"/>
    <property type="evidence" value="ECO:0007669"/>
    <property type="project" value="TreeGrafter"/>
</dbReference>
<dbReference type="GO" id="GO:0005886">
    <property type="term" value="C:plasma membrane"/>
    <property type="evidence" value="ECO:0007669"/>
    <property type="project" value="TreeGrafter"/>
</dbReference>
<evidence type="ECO:0000313" key="3">
    <source>
        <dbReference type="EMBL" id="ALO26336.1"/>
    </source>
</evidence>
<dbReference type="Gene3D" id="3.40.50.620">
    <property type="entry name" value="HUPs"/>
    <property type="match status" value="1"/>
</dbReference>
<dbReference type="FunFam" id="3.40.50.620:FF:000196">
    <property type="entry name" value="YdcF family protein"/>
    <property type="match status" value="1"/>
</dbReference>
<evidence type="ECO:0000259" key="2">
    <source>
        <dbReference type="Pfam" id="PF02698"/>
    </source>
</evidence>
<dbReference type="RefSeq" id="WP_002729045.1">
    <property type="nucleotide sequence ID" value="NZ_CP012029.1"/>
</dbReference>
<accession>A0A0E3AYM0</accession>
<keyword evidence="1" id="KW-0812">Transmembrane</keyword>
<feature type="domain" description="DUF218" evidence="2">
    <location>
        <begin position="81"/>
        <end position="247"/>
    </location>
</feature>
<keyword evidence="1" id="KW-0472">Membrane</keyword>
<dbReference type="InterPro" id="IPR014729">
    <property type="entry name" value="Rossmann-like_a/b/a_fold"/>
</dbReference>
<dbReference type="CDD" id="cd06259">
    <property type="entry name" value="YdcF-like"/>
    <property type="match status" value="1"/>
</dbReference>
<protein>
    <recommendedName>
        <fullName evidence="2">DUF218 domain-containing protein</fullName>
    </recommendedName>
</protein>
<dbReference type="GO" id="GO:0043164">
    <property type="term" value="P:Gram-negative-bacterium-type cell wall biogenesis"/>
    <property type="evidence" value="ECO:0007669"/>
    <property type="project" value="TreeGrafter"/>
</dbReference>
<dbReference type="InterPro" id="IPR051599">
    <property type="entry name" value="Cell_Envelope_Assoc"/>
</dbReference>
<dbReference type="Proteomes" id="UP000058857">
    <property type="component" value="Chromosome 1"/>
</dbReference>
<gene>
    <name evidence="3" type="ORF">LBBP_02074</name>
</gene>
<proteinExistence type="predicted"/>
<name>A0A0E3AYM0_LEPBO</name>
<evidence type="ECO:0000256" key="1">
    <source>
        <dbReference type="SAM" id="Phobius"/>
    </source>
</evidence>
<dbReference type="InterPro" id="IPR003848">
    <property type="entry name" value="DUF218"/>
</dbReference>
<dbReference type="PATRIC" id="fig|280505.15.peg.2032"/>
<dbReference type="EMBL" id="CP012029">
    <property type="protein sequence ID" value="ALO26336.1"/>
    <property type="molecule type" value="Genomic_DNA"/>
</dbReference>
<dbReference type="AlphaFoldDB" id="A0A0E3AYM0"/>
<evidence type="ECO:0000313" key="4">
    <source>
        <dbReference type="Proteomes" id="UP000058857"/>
    </source>
</evidence>
<dbReference type="PANTHER" id="PTHR30336:SF4">
    <property type="entry name" value="ENVELOPE BIOGENESIS FACTOR ELYC"/>
    <property type="match status" value="1"/>
</dbReference>
<keyword evidence="1" id="KW-1133">Transmembrane helix</keyword>
<reference evidence="3 4" key="1">
    <citation type="journal article" date="2015" name="PLoS Negl. Trop. Dis.">
        <title>Distribution of Plasmids in Distinct Leptospira Pathogenic Species.</title>
        <authorList>
            <person name="Wang Y."/>
            <person name="Zhuang X."/>
            <person name="Zhong Y."/>
            <person name="Zhang C."/>
            <person name="Zhang Y."/>
            <person name="Zeng L."/>
            <person name="Zhu Y."/>
            <person name="He P."/>
            <person name="Dong K."/>
            <person name="Pal U."/>
            <person name="Guo X."/>
            <person name="Qin J."/>
        </authorList>
    </citation>
    <scope>NUCLEOTIDE SEQUENCE [LARGE SCALE GENOMIC DNA]</scope>
    <source>
        <strain evidence="3 4">56604</strain>
    </source>
</reference>
<dbReference type="PANTHER" id="PTHR30336">
    <property type="entry name" value="INNER MEMBRANE PROTEIN, PROBABLE PERMEASE"/>
    <property type="match status" value="1"/>
</dbReference>